<organism evidence="2 3">
    <name type="scientific">Apatococcus fuscideae</name>
    <dbReference type="NCBI Taxonomy" id="2026836"/>
    <lineage>
        <taxon>Eukaryota</taxon>
        <taxon>Viridiplantae</taxon>
        <taxon>Chlorophyta</taxon>
        <taxon>core chlorophytes</taxon>
        <taxon>Trebouxiophyceae</taxon>
        <taxon>Chlorellales</taxon>
        <taxon>Chlorellaceae</taxon>
        <taxon>Apatococcus</taxon>
    </lineage>
</organism>
<reference evidence="2 3" key="1">
    <citation type="journal article" date="2024" name="Nat. Commun.">
        <title>Phylogenomics reveals the evolutionary origins of lichenization in chlorophyte algae.</title>
        <authorList>
            <person name="Puginier C."/>
            <person name="Libourel C."/>
            <person name="Otte J."/>
            <person name="Skaloud P."/>
            <person name="Haon M."/>
            <person name="Grisel S."/>
            <person name="Petersen M."/>
            <person name="Berrin J.G."/>
            <person name="Delaux P.M."/>
            <person name="Dal Grande F."/>
            <person name="Keller J."/>
        </authorList>
    </citation>
    <scope>NUCLEOTIDE SEQUENCE [LARGE SCALE GENOMIC DNA]</scope>
    <source>
        <strain evidence="2 3">SAG 2523</strain>
    </source>
</reference>
<dbReference type="Proteomes" id="UP001485043">
    <property type="component" value="Unassembled WGS sequence"/>
</dbReference>
<evidence type="ECO:0000259" key="1">
    <source>
        <dbReference type="Pfam" id="PF03407"/>
    </source>
</evidence>
<dbReference type="EMBL" id="JALJOV010000087">
    <property type="protein sequence ID" value="KAK9867440.1"/>
    <property type="molecule type" value="Genomic_DNA"/>
</dbReference>
<keyword evidence="3" id="KW-1185">Reference proteome</keyword>
<proteinExistence type="predicted"/>
<feature type="domain" description="Nucleotide-diphospho-sugar transferase" evidence="1">
    <location>
        <begin position="84"/>
        <end position="303"/>
    </location>
</feature>
<dbReference type="InterPro" id="IPR052636">
    <property type="entry name" value="UDP-D-xylose:L-fucose_XylT"/>
</dbReference>
<dbReference type="PANTHER" id="PTHR47032">
    <property type="entry name" value="UDP-D-XYLOSE:L-FUCOSE ALPHA-1,3-D-XYLOSYLTRANSFERASE-RELATED"/>
    <property type="match status" value="1"/>
</dbReference>
<evidence type="ECO:0000313" key="3">
    <source>
        <dbReference type="Proteomes" id="UP001485043"/>
    </source>
</evidence>
<protein>
    <recommendedName>
        <fullName evidence="1">Nucleotide-diphospho-sugar transferase domain-containing protein</fullName>
    </recommendedName>
</protein>
<dbReference type="InterPro" id="IPR005069">
    <property type="entry name" value="Nucl-diP-sugar_transferase"/>
</dbReference>
<sequence length="341" mass="38039">MGSTWAEQAAEVNQATSPSSASKLDSLLYLTPQNYDHMVNLVGADEKLIILTTLSIHYRGSDHPDSQLDHMRNFAFHLEKAQRLRNTLTVSYDAETCLLLQSAGIPCFVDRVAPQPDQLPGRLHTETGHFAKYWHALALLKLGITVFFSDSDAALLQDPFLHQDKRFDIEGLSDWNWIAELPSASDMSEHPCPIYVSKKDRAVHGGQALSGNWGFSDGDLSVQSYMSPCQSTGAWFASPTPSAILFLEDLLERMTVSHPEQWDQAAWNEVIIAHLFGAGDRPPLVYRLMPVDKFSNLDTHTKRVQQGLPVNQKQPGSFSAAFGQTSLVNYHFIIRFVPSDL</sequence>
<evidence type="ECO:0000313" key="2">
    <source>
        <dbReference type="EMBL" id="KAK9867440.1"/>
    </source>
</evidence>
<dbReference type="GO" id="GO:0016757">
    <property type="term" value="F:glycosyltransferase activity"/>
    <property type="evidence" value="ECO:0007669"/>
    <property type="project" value="TreeGrafter"/>
</dbReference>
<dbReference type="GO" id="GO:0005794">
    <property type="term" value="C:Golgi apparatus"/>
    <property type="evidence" value="ECO:0007669"/>
    <property type="project" value="TreeGrafter"/>
</dbReference>
<dbReference type="AlphaFoldDB" id="A0AAW1TFK3"/>
<accession>A0AAW1TFK3</accession>
<gene>
    <name evidence="2" type="ORF">WJX84_006632</name>
</gene>
<comment type="caution">
    <text evidence="2">The sequence shown here is derived from an EMBL/GenBank/DDBJ whole genome shotgun (WGS) entry which is preliminary data.</text>
</comment>
<dbReference type="Pfam" id="PF03407">
    <property type="entry name" value="Nucleotid_trans"/>
    <property type="match status" value="1"/>
</dbReference>
<name>A0AAW1TFK3_9CHLO</name>
<dbReference type="PANTHER" id="PTHR47032:SF1">
    <property type="entry name" value="UDP-D-XYLOSE:L-FUCOSE ALPHA-1,3-D-XYLOSYLTRANSFERASE-RELATED"/>
    <property type="match status" value="1"/>
</dbReference>